<evidence type="ECO:0008006" key="4">
    <source>
        <dbReference type="Google" id="ProtNLM"/>
    </source>
</evidence>
<dbReference type="OrthoDB" id="293659at2157"/>
<keyword evidence="1" id="KW-0472">Membrane</keyword>
<comment type="caution">
    <text evidence="2">The sequence shown here is derived from an EMBL/GenBank/DDBJ whole genome shotgun (WGS) entry which is preliminary data.</text>
</comment>
<feature type="transmembrane region" description="Helical" evidence="1">
    <location>
        <begin position="500"/>
        <end position="523"/>
    </location>
</feature>
<feature type="transmembrane region" description="Helical" evidence="1">
    <location>
        <begin position="474"/>
        <end position="494"/>
    </location>
</feature>
<protein>
    <recommendedName>
        <fullName evidence="4">ABC-2 type transport system permease protein</fullName>
    </recommendedName>
</protein>
<dbReference type="Proteomes" id="UP000037747">
    <property type="component" value="Unassembled WGS sequence"/>
</dbReference>
<dbReference type="RefSeq" id="WP_053773031.1">
    <property type="nucleotide sequence ID" value="NZ_LIST01000009.1"/>
</dbReference>
<organism evidence="2 3">
    <name type="scientific">Halorubrum tropicale</name>
    <dbReference type="NCBI Taxonomy" id="1765655"/>
    <lineage>
        <taxon>Archaea</taxon>
        <taxon>Methanobacteriati</taxon>
        <taxon>Methanobacteriota</taxon>
        <taxon>Stenosarchaea group</taxon>
        <taxon>Halobacteria</taxon>
        <taxon>Halobacteriales</taxon>
        <taxon>Haloferacaceae</taxon>
        <taxon>Halorubrum</taxon>
    </lineage>
</organism>
<feature type="transmembrane region" description="Helical" evidence="1">
    <location>
        <begin position="323"/>
        <end position="341"/>
    </location>
</feature>
<accession>A0A0M9AL91</accession>
<keyword evidence="1" id="KW-1133">Transmembrane helix</keyword>
<feature type="transmembrane region" description="Helical" evidence="1">
    <location>
        <begin position="398"/>
        <end position="424"/>
    </location>
</feature>
<proteinExistence type="predicted"/>
<feature type="transmembrane region" description="Helical" evidence="1">
    <location>
        <begin position="347"/>
        <end position="370"/>
    </location>
</feature>
<dbReference type="EMBL" id="LIST01000009">
    <property type="protein sequence ID" value="KOX94272.1"/>
    <property type="molecule type" value="Genomic_DNA"/>
</dbReference>
<dbReference type="AlphaFoldDB" id="A0A0M9AL91"/>
<name>A0A0M9AL91_9EURY</name>
<feature type="transmembrane region" description="Helical" evidence="1">
    <location>
        <begin position="430"/>
        <end position="454"/>
    </location>
</feature>
<evidence type="ECO:0000313" key="2">
    <source>
        <dbReference type="EMBL" id="KOX94272.1"/>
    </source>
</evidence>
<keyword evidence="1" id="KW-0812">Transmembrane</keyword>
<gene>
    <name evidence="2" type="ORF">AMR74_15940</name>
</gene>
<feature type="transmembrane region" description="Helical" evidence="1">
    <location>
        <begin position="153"/>
        <end position="176"/>
    </location>
</feature>
<feature type="transmembrane region" description="Helical" evidence="1">
    <location>
        <begin position="188"/>
        <end position="209"/>
    </location>
</feature>
<feature type="transmembrane region" description="Helical" evidence="1">
    <location>
        <begin position="63"/>
        <end position="86"/>
    </location>
</feature>
<dbReference type="PATRIC" id="fig|1705389.3.peg.4117"/>
<evidence type="ECO:0000313" key="3">
    <source>
        <dbReference type="Proteomes" id="UP000037747"/>
    </source>
</evidence>
<evidence type="ECO:0000256" key="1">
    <source>
        <dbReference type="SAM" id="Phobius"/>
    </source>
</evidence>
<feature type="transmembrane region" description="Helical" evidence="1">
    <location>
        <begin position="32"/>
        <end position="56"/>
    </location>
</feature>
<feature type="transmembrane region" description="Helical" evidence="1">
    <location>
        <begin position="245"/>
        <end position="265"/>
    </location>
</feature>
<keyword evidence="3" id="KW-1185">Reference proteome</keyword>
<reference evidence="2 3" key="1">
    <citation type="submission" date="2015-08" db="EMBL/GenBank/DDBJ databases">
        <title>Genomes of Isolates from Cabo Rojo, PR.</title>
        <authorList>
            <person name="Sanchez-Nieves R.L."/>
            <person name="Montalvo-Rodriguez R."/>
        </authorList>
    </citation>
    <scope>NUCLEOTIDE SEQUENCE [LARGE SCALE GENOMIC DNA]</scope>
    <source>
        <strain evidence="2 3">5</strain>
    </source>
</reference>
<feature type="transmembrane region" description="Helical" evidence="1">
    <location>
        <begin position="124"/>
        <end position="147"/>
    </location>
</feature>
<sequence length="536" mass="56458">MSVRQDVRHGLRIGRAEFVRSLRGYLGNPRRVLGLLLTALFFGGALLFALPTAYVLGQTARSVAAVPFFAPAATLVPLGLLSVSVFRTLERLGHIDGADFVLLAVHPRAVVIGLITAEVGRLSLWFGIPIGAVVVTFALGMGSPLLVALGGAVTLPLVCCAAVWGYAGGIAVLRLLRKLPNLRRLLKRVGILAMVGLVVASQFAGQFIVESDLSVQRLLSTVAFDPLVEYVALAFVGTPVSRPTSLGAVAVLAALIALTPVGLAVSTKQVSTLWFTDSVGNNESTQVRRSSGGFSAPQPFAWTKPSRIAWGILVRGRRDPAELSHLLIAVFFIAPFGTMFLEFSGDALGPLITGGGVVLATYLSGATFGLNPLGDDRPQLPFLLLTETSSAALVRGRLLAGVAVGVPIAVLSSLVSIGFGILVLEAVATAAVGVVMCLAASMFAVGIGSAYPIYEEREFWGTETVVPSTLVMMVYLFVVGGGTVLGLFVTWFAVTGNVVLTPVFGVLFGTYLLLTGGVSYGSYRYALRRYRRYTLA</sequence>